<sequence length="49" mass="5311">MNLLKVVMSVTESFEKHEVVPDVLPLAPDALAKVVYTEGVEANLGNELT</sequence>
<dbReference type="InterPro" id="IPR036610">
    <property type="entry name" value="PEBP-like_sf"/>
</dbReference>
<protein>
    <submittedName>
        <fullName evidence="2">ADH_N domain-containing protein</fullName>
    </submittedName>
</protein>
<organism evidence="1 2">
    <name type="scientific">Steinernema glaseri</name>
    <dbReference type="NCBI Taxonomy" id="37863"/>
    <lineage>
        <taxon>Eukaryota</taxon>
        <taxon>Metazoa</taxon>
        <taxon>Ecdysozoa</taxon>
        <taxon>Nematoda</taxon>
        <taxon>Chromadorea</taxon>
        <taxon>Rhabditida</taxon>
        <taxon>Tylenchina</taxon>
        <taxon>Panagrolaimomorpha</taxon>
        <taxon>Strongyloidoidea</taxon>
        <taxon>Steinernematidae</taxon>
        <taxon>Steinernema</taxon>
    </lineage>
</organism>
<name>A0A1I8ALM2_9BILA</name>
<dbReference type="Proteomes" id="UP000095287">
    <property type="component" value="Unplaced"/>
</dbReference>
<keyword evidence="1" id="KW-1185">Reference proteome</keyword>
<dbReference type="AlphaFoldDB" id="A0A1I8ALM2"/>
<evidence type="ECO:0000313" key="1">
    <source>
        <dbReference type="Proteomes" id="UP000095287"/>
    </source>
</evidence>
<evidence type="ECO:0000313" key="2">
    <source>
        <dbReference type="WBParaSite" id="L893_g7222.t1"/>
    </source>
</evidence>
<reference evidence="2" key="1">
    <citation type="submission" date="2016-11" db="UniProtKB">
        <authorList>
            <consortium name="WormBaseParasite"/>
        </authorList>
    </citation>
    <scope>IDENTIFICATION</scope>
</reference>
<proteinExistence type="predicted"/>
<accession>A0A1I8ALM2</accession>
<dbReference type="WBParaSite" id="L893_g7222.t1">
    <property type="protein sequence ID" value="L893_g7222.t1"/>
    <property type="gene ID" value="L893_g7222"/>
</dbReference>
<dbReference type="Gene3D" id="3.90.280.10">
    <property type="entry name" value="PEBP-like"/>
    <property type="match status" value="1"/>
</dbReference>